<evidence type="ECO:0000313" key="9">
    <source>
        <dbReference type="EMBL" id="SNT37711.1"/>
    </source>
</evidence>
<dbReference type="GO" id="GO:0004674">
    <property type="term" value="F:protein serine/threonine kinase activity"/>
    <property type="evidence" value="ECO:0007669"/>
    <property type="project" value="UniProtKB-KW"/>
</dbReference>
<keyword evidence="9" id="KW-0723">Serine/threonine-protein kinase</keyword>
<dbReference type="PANTHER" id="PTHR19848">
    <property type="entry name" value="WD40 REPEAT PROTEIN"/>
    <property type="match status" value="1"/>
</dbReference>
<dbReference type="EMBL" id="FZOR01000026">
    <property type="protein sequence ID" value="SNT37711.1"/>
    <property type="molecule type" value="Genomic_DNA"/>
</dbReference>
<keyword evidence="4 6" id="KW-0067">ATP-binding</keyword>
<dbReference type="SMART" id="SM00220">
    <property type="entry name" value="S_TKc"/>
    <property type="match status" value="1"/>
</dbReference>
<keyword evidence="9" id="KW-0808">Transferase</keyword>
<dbReference type="InterPro" id="IPR019775">
    <property type="entry name" value="WD40_repeat_CS"/>
</dbReference>
<dbReference type="PROSITE" id="PS00107">
    <property type="entry name" value="PROTEIN_KINASE_ATP"/>
    <property type="match status" value="1"/>
</dbReference>
<dbReference type="PRINTS" id="PR00320">
    <property type="entry name" value="GPROTEINBRPT"/>
</dbReference>
<dbReference type="GO" id="GO:0005524">
    <property type="term" value="F:ATP binding"/>
    <property type="evidence" value="ECO:0007669"/>
    <property type="project" value="UniProtKB-UniRule"/>
</dbReference>
<evidence type="ECO:0000256" key="3">
    <source>
        <dbReference type="ARBA" id="ARBA00022741"/>
    </source>
</evidence>
<reference evidence="9 10" key="1">
    <citation type="submission" date="2017-06" db="EMBL/GenBank/DDBJ databases">
        <authorList>
            <person name="Kim H.J."/>
            <person name="Triplett B.A."/>
        </authorList>
    </citation>
    <scope>NUCLEOTIDE SEQUENCE [LARGE SCALE GENOMIC DNA]</scope>
    <source>
        <strain evidence="9 10">DSM 44715</strain>
    </source>
</reference>
<keyword evidence="2" id="KW-0677">Repeat</keyword>
<accession>A0A239M503</accession>
<dbReference type="OrthoDB" id="951193at2"/>
<keyword evidence="3 6" id="KW-0547">Nucleotide-binding</keyword>
<dbReference type="SMART" id="SM00320">
    <property type="entry name" value="WD40"/>
    <property type="match status" value="7"/>
</dbReference>
<proteinExistence type="predicted"/>
<feature type="domain" description="Protein kinase" evidence="8">
    <location>
        <begin position="24"/>
        <end position="275"/>
    </location>
</feature>
<feature type="binding site" evidence="6">
    <location>
        <position position="52"/>
    </location>
    <ligand>
        <name>ATP</name>
        <dbReference type="ChEBI" id="CHEBI:30616"/>
    </ligand>
</feature>
<evidence type="ECO:0000313" key="10">
    <source>
        <dbReference type="Proteomes" id="UP000198318"/>
    </source>
</evidence>
<protein>
    <submittedName>
        <fullName evidence="9">Serine/threonine protein kinase</fullName>
    </submittedName>
</protein>
<keyword evidence="9" id="KW-0418">Kinase</keyword>
<dbReference type="Proteomes" id="UP000198318">
    <property type="component" value="Unassembled WGS sequence"/>
</dbReference>
<evidence type="ECO:0000256" key="4">
    <source>
        <dbReference type="ARBA" id="ARBA00022840"/>
    </source>
</evidence>
<dbReference type="InterPro" id="IPR011009">
    <property type="entry name" value="Kinase-like_dom_sf"/>
</dbReference>
<dbReference type="RefSeq" id="WP_089328463.1">
    <property type="nucleotide sequence ID" value="NZ_FZOR01000026.1"/>
</dbReference>
<name>A0A239M503_9ACTN</name>
<dbReference type="PROSITE" id="PS00678">
    <property type="entry name" value="WD_REPEATS_1"/>
    <property type="match status" value="2"/>
</dbReference>
<dbReference type="InterPro" id="IPR011047">
    <property type="entry name" value="Quinoprotein_ADH-like_sf"/>
</dbReference>
<evidence type="ECO:0000256" key="7">
    <source>
        <dbReference type="SAM" id="MobiDB-lite"/>
    </source>
</evidence>
<dbReference type="InterPro" id="IPR020472">
    <property type="entry name" value="WD40_PAC1"/>
</dbReference>
<dbReference type="PROSITE" id="PS50082">
    <property type="entry name" value="WD_REPEATS_2"/>
    <property type="match status" value="3"/>
</dbReference>
<feature type="region of interest" description="Disordered" evidence="7">
    <location>
        <begin position="342"/>
        <end position="364"/>
    </location>
</feature>
<feature type="compositionally biased region" description="Pro residues" evidence="7">
    <location>
        <begin position="275"/>
        <end position="286"/>
    </location>
</feature>
<dbReference type="InterPro" id="IPR017441">
    <property type="entry name" value="Protein_kinase_ATP_BS"/>
</dbReference>
<dbReference type="SUPFAM" id="SSF50998">
    <property type="entry name" value="Quinoprotein alcohol dehydrogenase-like"/>
    <property type="match status" value="1"/>
</dbReference>
<dbReference type="Gene3D" id="1.10.510.10">
    <property type="entry name" value="Transferase(Phosphotransferase) domain 1"/>
    <property type="match status" value="1"/>
</dbReference>
<feature type="repeat" description="WD" evidence="5">
    <location>
        <begin position="539"/>
        <end position="580"/>
    </location>
</feature>
<feature type="region of interest" description="Disordered" evidence="7">
    <location>
        <begin position="272"/>
        <end position="293"/>
    </location>
</feature>
<evidence type="ECO:0000256" key="2">
    <source>
        <dbReference type="ARBA" id="ARBA00022737"/>
    </source>
</evidence>
<feature type="repeat" description="WD" evidence="5">
    <location>
        <begin position="581"/>
        <end position="622"/>
    </location>
</feature>
<dbReference type="Gene3D" id="3.30.200.20">
    <property type="entry name" value="Phosphorylase Kinase, domain 1"/>
    <property type="match status" value="1"/>
</dbReference>
<dbReference type="PROSITE" id="PS50011">
    <property type="entry name" value="PROTEIN_KINASE_DOM"/>
    <property type="match status" value="1"/>
</dbReference>
<dbReference type="CDD" id="cd00200">
    <property type="entry name" value="WD40"/>
    <property type="match status" value="1"/>
</dbReference>
<dbReference type="CDD" id="cd14014">
    <property type="entry name" value="STKc_PknB_like"/>
    <property type="match status" value="1"/>
</dbReference>
<dbReference type="PROSITE" id="PS50294">
    <property type="entry name" value="WD_REPEATS_REGION"/>
    <property type="match status" value="3"/>
</dbReference>
<dbReference type="PROSITE" id="PS00108">
    <property type="entry name" value="PROTEIN_KINASE_ST"/>
    <property type="match status" value="1"/>
</dbReference>
<dbReference type="Pfam" id="PF00400">
    <property type="entry name" value="WD40"/>
    <property type="match status" value="5"/>
</dbReference>
<evidence type="ECO:0000256" key="1">
    <source>
        <dbReference type="ARBA" id="ARBA00022574"/>
    </source>
</evidence>
<evidence type="ECO:0000256" key="6">
    <source>
        <dbReference type="PROSITE-ProRule" id="PRU10141"/>
    </source>
</evidence>
<feature type="repeat" description="WD" evidence="5">
    <location>
        <begin position="368"/>
        <end position="409"/>
    </location>
</feature>
<dbReference type="InterPro" id="IPR001680">
    <property type="entry name" value="WD40_rpt"/>
</dbReference>
<keyword evidence="1 5" id="KW-0853">WD repeat</keyword>
<dbReference type="Pfam" id="PF00069">
    <property type="entry name" value="Pkinase"/>
    <property type="match status" value="1"/>
</dbReference>
<dbReference type="InterPro" id="IPR008271">
    <property type="entry name" value="Ser/Thr_kinase_AS"/>
</dbReference>
<keyword evidence="10" id="KW-1185">Reference proteome</keyword>
<dbReference type="SUPFAM" id="SSF56112">
    <property type="entry name" value="Protein kinase-like (PK-like)"/>
    <property type="match status" value="1"/>
</dbReference>
<dbReference type="InterPro" id="IPR000719">
    <property type="entry name" value="Prot_kinase_dom"/>
</dbReference>
<sequence length="659" mass="67255">MSGPDDGWFMEALRPGDPREIGPYRLEARLGAGGMGQVFLGVSPGARRVAVKVIRAEYADDERFRARFAREVDAARRVGGYHTAQVVDADPEAASPWLVTAFIPGPSLREVVAERGPLDPGAVRALASGLAEGLAAIHACGLVHRDLKPGNVIMAADGPRVIDFGIARATDATALTSTGAVVGTYAYMSPEQVRADAAGPPSDVFSLGCVLAYAATGRGPFDAATIPAIVHRVLHDEPDLSALPDDLRNMIGACLAKDPAARPALDALITAPESIEPPPDTGPSPGEPGTLAGATLSATRSRDAPAAAPAPVGRRALIIGGAAAAAAAAVGAPAAFLLTRGEEKPAAAPPPASPPRPDGLVPQTGALTAPEVKSLSEVAFSPDGRTVAAGGTDSTITLWDVASGRVLRTLRKTGWVGALAFSPDGGSLASSSMMPGQLLIWDVATGRLKVNVRTGEFGLNALAYSPDGRTIAGANPDARLFDAATGRIRARFGLGGGANAVAYSPDGKTVAVGADGSRKPPGRSVQLLDGRTLRGRGKLTGHTEKVTGVAFSADGRRVASSGPDATVRIWDVAARRAVRVIETGEAKVRNVQLSPDGSSVLGACSDRTVRVWSTATGALTSTLVGHPQPVDQIALAPGGRLVAAVGSVSPNGTVTLWKV</sequence>
<evidence type="ECO:0000259" key="8">
    <source>
        <dbReference type="PROSITE" id="PS50011"/>
    </source>
</evidence>
<dbReference type="InterPro" id="IPR015943">
    <property type="entry name" value="WD40/YVTN_repeat-like_dom_sf"/>
</dbReference>
<dbReference type="Gene3D" id="2.130.10.10">
    <property type="entry name" value="YVTN repeat-like/Quinoprotein amine dehydrogenase"/>
    <property type="match status" value="2"/>
</dbReference>
<organism evidence="9 10">
    <name type="scientific">Actinomadura meyerae</name>
    <dbReference type="NCBI Taxonomy" id="240840"/>
    <lineage>
        <taxon>Bacteria</taxon>
        <taxon>Bacillati</taxon>
        <taxon>Actinomycetota</taxon>
        <taxon>Actinomycetes</taxon>
        <taxon>Streptosporangiales</taxon>
        <taxon>Thermomonosporaceae</taxon>
        <taxon>Actinomadura</taxon>
    </lineage>
</organism>
<evidence type="ECO:0000256" key="5">
    <source>
        <dbReference type="PROSITE-ProRule" id="PRU00221"/>
    </source>
</evidence>
<dbReference type="PANTHER" id="PTHR19848:SF8">
    <property type="entry name" value="F-BOX AND WD REPEAT DOMAIN CONTAINING 7"/>
    <property type="match status" value="1"/>
</dbReference>
<dbReference type="AlphaFoldDB" id="A0A239M503"/>
<feature type="compositionally biased region" description="Pro residues" evidence="7">
    <location>
        <begin position="347"/>
        <end position="357"/>
    </location>
</feature>
<gene>
    <name evidence="9" type="ORF">SAMN05443665_10265</name>
</gene>